<dbReference type="SUPFAM" id="SSF49899">
    <property type="entry name" value="Concanavalin A-like lectins/glucanases"/>
    <property type="match status" value="1"/>
</dbReference>
<dbReference type="InterPro" id="IPR013189">
    <property type="entry name" value="Glyco_hydro_32_C"/>
</dbReference>
<evidence type="ECO:0000256" key="3">
    <source>
        <dbReference type="ARBA" id="ARBA00023295"/>
    </source>
</evidence>
<feature type="domain" description="Glycosyl hydrolase family 32 N-terminal" evidence="5">
    <location>
        <begin position="1"/>
        <end position="78"/>
    </location>
</feature>
<feature type="non-terminal residue" evidence="7">
    <location>
        <position position="1"/>
    </location>
</feature>
<accession>A0A7J7LSL8</accession>
<evidence type="ECO:0000259" key="5">
    <source>
        <dbReference type="Pfam" id="PF00251"/>
    </source>
</evidence>
<evidence type="ECO:0008006" key="9">
    <source>
        <dbReference type="Google" id="ProtNLM"/>
    </source>
</evidence>
<keyword evidence="8" id="KW-1185">Reference proteome</keyword>
<name>A0A7J7LSL8_9MAGN</name>
<evidence type="ECO:0000256" key="2">
    <source>
        <dbReference type="ARBA" id="ARBA00022801"/>
    </source>
</evidence>
<dbReference type="PANTHER" id="PTHR31953">
    <property type="entry name" value="BETA-FRUCTOFURANOSIDASE, INSOLUBLE ISOENZYME CWINV1-RELATED"/>
    <property type="match status" value="1"/>
</dbReference>
<organism evidence="7 8">
    <name type="scientific">Kingdonia uniflora</name>
    <dbReference type="NCBI Taxonomy" id="39325"/>
    <lineage>
        <taxon>Eukaryota</taxon>
        <taxon>Viridiplantae</taxon>
        <taxon>Streptophyta</taxon>
        <taxon>Embryophyta</taxon>
        <taxon>Tracheophyta</taxon>
        <taxon>Spermatophyta</taxon>
        <taxon>Magnoliopsida</taxon>
        <taxon>Ranunculales</taxon>
        <taxon>Circaeasteraceae</taxon>
        <taxon>Kingdonia</taxon>
    </lineage>
</organism>
<gene>
    <name evidence="7" type="ORF">GIB67_004509</name>
</gene>
<dbReference type="Gene3D" id="2.60.120.560">
    <property type="entry name" value="Exo-inulinase, domain 1"/>
    <property type="match status" value="1"/>
</dbReference>
<dbReference type="Gene3D" id="2.115.10.20">
    <property type="entry name" value="Glycosyl hydrolase domain, family 43"/>
    <property type="match status" value="1"/>
</dbReference>
<dbReference type="InterPro" id="IPR050551">
    <property type="entry name" value="Fructan_Metab_Enzymes"/>
</dbReference>
<dbReference type="InterPro" id="IPR013148">
    <property type="entry name" value="Glyco_hydro_32_N"/>
</dbReference>
<dbReference type="SMART" id="SM00640">
    <property type="entry name" value="Glyco_32"/>
    <property type="match status" value="1"/>
</dbReference>
<dbReference type="Pfam" id="PF00251">
    <property type="entry name" value="Glyco_hydro_32N"/>
    <property type="match status" value="1"/>
</dbReference>
<dbReference type="GO" id="GO:0005975">
    <property type="term" value="P:carbohydrate metabolic process"/>
    <property type="evidence" value="ECO:0007669"/>
    <property type="project" value="InterPro"/>
</dbReference>
<evidence type="ECO:0000313" key="7">
    <source>
        <dbReference type="EMBL" id="KAF6145514.1"/>
    </source>
</evidence>
<dbReference type="GO" id="GO:0004553">
    <property type="term" value="F:hydrolase activity, hydrolyzing O-glycosyl compounds"/>
    <property type="evidence" value="ECO:0007669"/>
    <property type="project" value="InterPro"/>
</dbReference>
<evidence type="ECO:0000256" key="4">
    <source>
        <dbReference type="RuleBase" id="RU362110"/>
    </source>
</evidence>
<comment type="caution">
    <text evidence="7">The sequence shown here is derived from an EMBL/GenBank/DDBJ whole genome shotgun (WGS) entry which is preliminary data.</text>
</comment>
<evidence type="ECO:0000256" key="1">
    <source>
        <dbReference type="ARBA" id="ARBA00009902"/>
    </source>
</evidence>
<evidence type="ECO:0000313" key="8">
    <source>
        <dbReference type="Proteomes" id="UP000541444"/>
    </source>
</evidence>
<dbReference type="AlphaFoldDB" id="A0A7J7LSL8"/>
<protein>
    <recommendedName>
        <fullName evidence="9">Beta-fructofuranosidase</fullName>
    </recommendedName>
</protein>
<proteinExistence type="inferred from homology"/>
<dbReference type="Pfam" id="PF08244">
    <property type="entry name" value="Glyco_hydro_32C"/>
    <property type="match status" value="1"/>
</dbReference>
<dbReference type="OrthoDB" id="202537at2759"/>
<dbReference type="EMBL" id="JACGCM010002057">
    <property type="protein sequence ID" value="KAF6145514.1"/>
    <property type="molecule type" value="Genomic_DNA"/>
</dbReference>
<comment type="similarity">
    <text evidence="1 4">Belongs to the glycosyl hydrolase 32 family.</text>
</comment>
<feature type="domain" description="Glycosyl hydrolase family 32 C-terminal" evidence="6">
    <location>
        <begin position="103"/>
        <end position="195"/>
    </location>
</feature>
<dbReference type="InterPro" id="IPR001362">
    <property type="entry name" value="Glyco_hydro_32"/>
</dbReference>
<dbReference type="SUPFAM" id="SSF75005">
    <property type="entry name" value="Arabinanase/levansucrase/invertase"/>
    <property type="match status" value="1"/>
</dbReference>
<keyword evidence="2 4" id="KW-0378">Hydrolase</keyword>
<evidence type="ECO:0000259" key="6">
    <source>
        <dbReference type="Pfam" id="PF08244"/>
    </source>
</evidence>
<reference evidence="7 8" key="1">
    <citation type="journal article" date="2020" name="IScience">
        <title>Genome Sequencing of the Endangered Kingdonia uniflora (Circaeasteraceae, Ranunculales) Reveals Potential Mechanisms of Evolutionary Specialization.</title>
        <authorList>
            <person name="Sun Y."/>
            <person name="Deng T."/>
            <person name="Zhang A."/>
            <person name="Moore M.J."/>
            <person name="Landis J.B."/>
            <person name="Lin N."/>
            <person name="Zhang H."/>
            <person name="Zhang X."/>
            <person name="Huang J."/>
            <person name="Zhang X."/>
            <person name="Sun H."/>
            <person name="Wang H."/>
        </authorList>
    </citation>
    <scope>NUCLEOTIDE SEQUENCE [LARGE SCALE GENOMIC DNA]</scope>
    <source>
        <strain evidence="7">TB1705</strain>
        <tissue evidence="7">Leaf</tissue>
    </source>
</reference>
<dbReference type="InterPro" id="IPR013320">
    <property type="entry name" value="ConA-like_dom_sf"/>
</dbReference>
<keyword evidence="3 4" id="KW-0326">Glycosidase</keyword>
<dbReference type="InterPro" id="IPR023296">
    <property type="entry name" value="Glyco_hydro_beta-prop_sf"/>
</dbReference>
<dbReference type="Proteomes" id="UP000541444">
    <property type="component" value="Unassembled WGS sequence"/>
</dbReference>
<sequence length="224" mass="25472">PMYYNGVYHLFYQYNPYGAIWGNIVWAHSISTDLVNWVHLDHTVSPSEPFDINGCWSGSATILPGNKPVILYTGEDANKRQSIPRKIWLSRTERQLLQWPIKEIETLRKNRVNLQKKDLASASVFKISGIKASQADVEVSFELPKLEEAELMDPRWVDPQLLCSEKGASIQGQAGPFSLLVLAFKDLEEQTAIFFGIFIENKRYVVLMCSDQSRLASVTIHSRV</sequence>